<feature type="transmembrane region" description="Helical" evidence="3">
    <location>
        <begin position="99"/>
        <end position="117"/>
    </location>
</feature>
<dbReference type="CDD" id="cd04301">
    <property type="entry name" value="NAT_SF"/>
    <property type="match status" value="1"/>
</dbReference>
<dbReference type="InterPro" id="IPR050769">
    <property type="entry name" value="NAT_camello-type"/>
</dbReference>
<protein>
    <recommendedName>
        <fullName evidence="4">N-acetyltransferase domain-containing protein</fullName>
    </recommendedName>
</protein>
<dbReference type="AlphaFoldDB" id="A0A8H7UBD6"/>
<name>A0A8H7UBD6_9FUNG</name>
<comment type="caution">
    <text evidence="5">The sequence shown here is derived from an EMBL/GenBank/DDBJ whole genome shotgun (WGS) entry which is preliminary data.</text>
</comment>
<evidence type="ECO:0000259" key="4">
    <source>
        <dbReference type="PROSITE" id="PS51186"/>
    </source>
</evidence>
<dbReference type="InterPro" id="IPR000182">
    <property type="entry name" value="GNAT_dom"/>
</dbReference>
<evidence type="ECO:0000256" key="1">
    <source>
        <dbReference type="ARBA" id="ARBA00022679"/>
    </source>
</evidence>
<keyword evidence="3" id="KW-0812">Transmembrane</keyword>
<feature type="region of interest" description="Disordered" evidence="2">
    <location>
        <begin position="361"/>
        <end position="382"/>
    </location>
</feature>
<feature type="transmembrane region" description="Helical" evidence="3">
    <location>
        <begin position="60"/>
        <end position="78"/>
    </location>
</feature>
<dbReference type="Pfam" id="PF00583">
    <property type="entry name" value="Acetyltransf_1"/>
    <property type="match status" value="1"/>
</dbReference>
<dbReference type="PANTHER" id="PTHR13947">
    <property type="entry name" value="GNAT FAMILY N-ACETYLTRANSFERASE"/>
    <property type="match status" value="1"/>
</dbReference>
<evidence type="ECO:0000313" key="5">
    <source>
        <dbReference type="EMBL" id="KAG2179331.1"/>
    </source>
</evidence>
<gene>
    <name evidence="5" type="ORF">INT44_006176</name>
</gene>
<evidence type="ECO:0000313" key="6">
    <source>
        <dbReference type="Proteomes" id="UP000612746"/>
    </source>
</evidence>
<evidence type="ECO:0000256" key="2">
    <source>
        <dbReference type="SAM" id="MobiDB-lite"/>
    </source>
</evidence>
<dbReference type="EMBL" id="JAEPRA010000010">
    <property type="protein sequence ID" value="KAG2179331.1"/>
    <property type="molecule type" value="Genomic_DNA"/>
</dbReference>
<dbReference type="InterPro" id="IPR016181">
    <property type="entry name" value="Acyl_CoA_acyltransferase"/>
</dbReference>
<keyword evidence="6" id="KW-1185">Reference proteome</keyword>
<accession>A0A8H7UBD6</accession>
<dbReference type="Proteomes" id="UP000612746">
    <property type="component" value="Unassembled WGS sequence"/>
</dbReference>
<keyword evidence="1" id="KW-0808">Transferase</keyword>
<dbReference type="OrthoDB" id="2341081at2759"/>
<dbReference type="PANTHER" id="PTHR13947:SF37">
    <property type="entry name" value="LD18367P"/>
    <property type="match status" value="1"/>
</dbReference>
<dbReference type="PROSITE" id="PS51186">
    <property type="entry name" value="GNAT"/>
    <property type="match status" value="1"/>
</dbReference>
<feature type="domain" description="N-acetyltransferase" evidence="4">
    <location>
        <begin position="184"/>
        <end position="351"/>
    </location>
</feature>
<reference evidence="5" key="1">
    <citation type="submission" date="2020-12" db="EMBL/GenBank/DDBJ databases">
        <title>Metabolic potential, ecology and presence of endohyphal bacteria is reflected in genomic diversity of Mucoromycotina.</title>
        <authorList>
            <person name="Muszewska A."/>
            <person name="Okrasinska A."/>
            <person name="Steczkiewicz K."/>
            <person name="Drgas O."/>
            <person name="Orlowska M."/>
            <person name="Perlinska-Lenart U."/>
            <person name="Aleksandrzak-Piekarczyk T."/>
            <person name="Szatraj K."/>
            <person name="Zielenkiewicz U."/>
            <person name="Pilsyk S."/>
            <person name="Malc E."/>
            <person name="Mieczkowski P."/>
            <person name="Kruszewska J.S."/>
            <person name="Biernat P."/>
            <person name="Pawlowska J."/>
        </authorList>
    </citation>
    <scope>NUCLEOTIDE SEQUENCE</scope>
    <source>
        <strain evidence="5">WA0000051536</strain>
    </source>
</reference>
<keyword evidence="3" id="KW-1133">Transmembrane helix</keyword>
<sequence>MSTPEVTVGQGKNIPTQPPKGKEPQVAIRTYAQRLDQKFVQYAFYSTYLNLVPEGIYARLRSPLIIIFWLMASTFAYIEIPKAILHLELSGKFMLGIKIFLVIASIALGLVAIIWYVDKMVISARIEHGLANDMGDIQQFYLGFNTEEIVEGDKKVTQVKPVEGEKNDSHFWVLTVDDNVIGCIGLNHSQVDKMDKYYAEPVKAAAKTPEPVERAVDQNSWLVKVFDAVAKIDDLISFCVVTGHNTVVGVFRKVVPRPDNVVLFKAHKQNEASLQRLAIKTEYQNHGLASVLIKRAILWAHQHKIEYLFATTDELQKQAASILSTKYGFQKVEVKKTGYYGRETLWRLDVNEWIEKSLKEKEQEAQQDVNEKSQMATSSAKK</sequence>
<dbReference type="Gene3D" id="3.40.630.30">
    <property type="match status" value="1"/>
</dbReference>
<evidence type="ECO:0000256" key="3">
    <source>
        <dbReference type="SAM" id="Phobius"/>
    </source>
</evidence>
<dbReference type="SUPFAM" id="SSF55729">
    <property type="entry name" value="Acyl-CoA N-acyltransferases (Nat)"/>
    <property type="match status" value="1"/>
</dbReference>
<feature type="compositionally biased region" description="Polar residues" evidence="2">
    <location>
        <begin position="366"/>
        <end position="382"/>
    </location>
</feature>
<keyword evidence="3" id="KW-0472">Membrane</keyword>
<organism evidence="5 6">
    <name type="scientific">Umbelopsis vinacea</name>
    <dbReference type="NCBI Taxonomy" id="44442"/>
    <lineage>
        <taxon>Eukaryota</taxon>
        <taxon>Fungi</taxon>
        <taxon>Fungi incertae sedis</taxon>
        <taxon>Mucoromycota</taxon>
        <taxon>Mucoromycotina</taxon>
        <taxon>Umbelopsidomycetes</taxon>
        <taxon>Umbelopsidales</taxon>
        <taxon>Umbelopsidaceae</taxon>
        <taxon>Umbelopsis</taxon>
    </lineage>
</organism>
<dbReference type="GO" id="GO:0008080">
    <property type="term" value="F:N-acetyltransferase activity"/>
    <property type="evidence" value="ECO:0007669"/>
    <property type="project" value="InterPro"/>
</dbReference>
<feature type="region of interest" description="Disordered" evidence="2">
    <location>
        <begin position="1"/>
        <end position="23"/>
    </location>
</feature>
<proteinExistence type="predicted"/>